<protein>
    <submittedName>
        <fullName evidence="2">Uncharacterized protein</fullName>
    </submittedName>
</protein>
<feature type="compositionally biased region" description="Low complexity" evidence="1">
    <location>
        <begin position="190"/>
        <end position="203"/>
    </location>
</feature>
<gene>
    <name evidence="2" type="ORF">B0H17DRAFT_1082141</name>
</gene>
<dbReference type="AlphaFoldDB" id="A0AAD7D1K8"/>
<sequence length="227" mass="25401">MHRLASIPLRCRRSSTKHPPLRVLFTGVPAHGIGSRRISQALPTESAVPRERLHIKISWEPLYQSKLPVRTDGTAAPRSADFRPTERCSSQADRKENDRLEVAHRASTASRKAGALNSGPGPAFTTSVHRRGRKSGVSWRRETSRCSSNGVSARMGATGERGRYKASFLRRQADRQTKAETPPQSISSNAAAERNSRQQAQRAQWRRRFRNMTKGRDPSVSNEHSTR</sequence>
<proteinExistence type="predicted"/>
<evidence type="ECO:0000256" key="1">
    <source>
        <dbReference type="SAM" id="MobiDB-lite"/>
    </source>
</evidence>
<feature type="compositionally biased region" description="Basic and acidic residues" evidence="1">
    <location>
        <begin position="80"/>
        <end position="104"/>
    </location>
</feature>
<comment type="caution">
    <text evidence="2">The sequence shown here is derived from an EMBL/GenBank/DDBJ whole genome shotgun (WGS) entry which is preliminary data.</text>
</comment>
<feature type="region of interest" description="Disordered" evidence="1">
    <location>
        <begin position="70"/>
        <end position="227"/>
    </location>
</feature>
<reference evidence="2" key="1">
    <citation type="submission" date="2023-03" db="EMBL/GenBank/DDBJ databases">
        <title>Massive genome expansion in bonnet fungi (Mycena s.s.) driven by repeated elements and novel gene families across ecological guilds.</title>
        <authorList>
            <consortium name="Lawrence Berkeley National Laboratory"/>
            <person name="Harder C.B."/>
            <person name="Miyauchi S."/>
            <person name="Viragh M."/>
            <person name="Kuo A."/>
            <person name="Thoen E."/>
            <person name="Andreopoulos B."/>
            <person name="Lu D."/>
            <person name="Skrede I."/>
            <person name="Drula E."/>
            <person name="Henrissat B."/>
            <person name="Morin E."/>
            <person name="Kohler A."/>
            <person name="Barry K."/>
            <person name="LaButti K."/>
            <person name="Morin E."/>
            <person name="Salamov A."/>
            <person name="Lipzen A."/>
            <person name="Mereny Z."/>
            <person name="Hegedus B."/>
            <person name="Baldrian P."/>
            <person name="Stursova M."/>
            <person name="Weitz H."/>
            <person name="Taylor A."/>
            <person name="Grigoriev I.V."/>
            <person name="Nagy L.G."/>
            <person name="Martin F."/>
            <person name="Kauserud H."/>
        </authorList>
    </citation>
    <scope>NUCLEOTIDE SEQUENCE</scope>
    <source>
        <strain evidence="2">CBHHK067</strain>
    </source>
</reference>
<organism evidence="2 3">
    <name type="scientific">Mycena rosella</name>
    <name type="common">Pink bonnet</name>
    <name type="synonym">Agaricus rosellus</name>
    <dbReference type="NCBI Taxonomy" id="1033263"/>
    <lineage>
        <taxon>Eukaryota</taxon>
        <taxon>Fungi</taxon>
        <taxon>Dikarya</taxon>
        <taxon>Basidiomycota</taxon>
        <taxon>Agaricomycotina</taxon>
        <taxon>Agaricomycetes</taxon>
        <taxon>Agaricomycetidae</taxon>
        <taxon>Agaricales</taxon>
        <taxon>Marasmiineae</taxon>
        <taxon>Mycenaceae</taxon>
        <taxon>Mycena</taxon>
    </lineage>
</organism>
<name>A0AAD7D1K8_MYCRO</name>
<evidence type="ECO:0000313" key="2">
    <source>
        <dbReference type="EMBL" id="KAJ7674349.1"/>
    </source>
</evidence>
<dbReference type="EMBL" id="JARKIE010000155">
    <property type="protein sequence ID" value="KAJ7674349.1"/>
    <property type="molecule type" value="Genomic_DNA"/>
</dbReference>
<dbReference type="Proteomes" id="UP001221757">
    <property type="component" value="Unassembled WGS sequence"/>
</dbReference>
<keyword evidence="3" id="KW-1185">Reference proteome</keyword>
<feature type="compositionally biased region" description="Basic residues" evidence="1">
    <location>
        <begin position="204"/>
        <end position="213"/>
    </location>
</feature>
<evidence type="ECO:0000313" key="3">
    <source>
        <dbReference type="Proteomes" id="UP001221757"/>
    </source>
</evidence>
<accession>A0AAD7D1K8</accession>